<feature type="chain" id="PRO_5038688130" evidence="1">
    <location>
        <begin position="28"/>
        <end position="609"/>
    </location>
</feature>
<sequence>MKKHLLTAGAGVLATAMLLSACSPNNGADSSDEGGSGNQDAEVKVMWNQPFFSMNNESNTGNATANSNLVYMMNDSFKYYDPDLKLQENEGFGKIEKVSDDPLKVKYTIGDKAKWSDGTPYSAADLVLAWGARSGNFNTKDADKASDDEGNVKKQKGENVVFNAADPQVARIKDFPEISSDNKEVTFSYPKPFADWEANLALTDGGLPAHIVAKKALGTDDAQKGNDAVLKAFKDKDNKSLTKIANTWNTGFDFTKLPSDKDLLVTTGPYEMTEYKENQYVTLTRRDNYEGDRKPNIKKVTVRYNEDPTAAVQALQNGEVDAIQPQATADILKQVQGIDGVKTDTGDDATYEHVDLAMANGGPFDPKTYGGDAAKAKKVRQAFLKAMPREKIVNDIIKPLNDSAKVRNSFIQVPGSPSYDQIVKENGIEQMYGQQDLEGAKKLLQEASASKPKVRVMYAKDNARRQQEFQLIKEAGDQAGFEVVDGGDAQWSEHLPDTSRYDASLFGWQSTSTTVTESEANFTSTGQNNFGKYSNKDVDKLYDQLGQELDTGKQAELEGQIEKHLVDDAFGITLFQFPSITSYREQLSGIDNITVAPTLFWNYYEWKMQ</sequence>
<reference evidence="3 4" key="1">
    <citation type="submission" date="2020-01" db="EMBL/GenBank/DDBJ databases">
        <authorList>
            <person name="Deng T."/>
        </authorList>
    </citation>
    <scope>NUCLEOTIDE SEQUENCE [LARGE SCALE GENOMIC DNA]</scope>
    <source>
        <strain evidence="3 4">5221</strain>
    </source>
</reference>
<comment type="caution">
    <text evidence="3">The sequence shown here is derived from an EMBL/GenBank/DDBJ whole genome shotgun (WGS) entry which is preliminary data.</text>
</comment>
<evidence type="ECO:0000313" key="4">
    <source>
        <dbReference type="Proteomes" id="UP000469215"/>
    </source>
</evidence>
<name>A0A6N9H6K9_9MICO</name>
<dbReference type="InterPro" id="IPR030678">
    <property type="entry name" value="Peptide/Ni-bd"/>
</dbReference>
<dbReference type="Gene3D" id="3.10.105.10">
    <property type="entry name" value="Dipeptide-binding Protein, Domain 3"/>
    <property type="match status" value="1"/>
</dbReference>
<keyword evidence="1" id="KW-0732">Signal</keyword>
<organism evidence="3 4">
    <name type="scientific">Brevibacterium rongguiense</name>
    <dbReference type="NCBI Taxonomy" id="2695267"/>
    <lineage>
        <taxon>Bacteria</taxon>
        <taxon>Bacillati</taxon>
        <taxon>Actinomycetota</taxon>
        <taxon>Actinomycetes</taxon>
        <taxon>Micrococcales</taxon>
        <taxon>Brevibacteriaceae</taxon>
        <taxon>Brevibacterium</taxon>
    </lineage>
</organism>
<accession>A0A6N9H6K9</accession>
<dbReference type="PANTHER" id="PTHR30290:SF65">
    <property type="entry name" value="MONOACYL PHOSPHATIDYLINOSITOL TETRAMANNOSIDE-BINDING PROTEIN LPQW-RELATED"/>
    <property type="match status" value="1"/>
</dbReference>
<dbReference type="Pfam" id="PF00496">
    <property type="entry name" value="SBP_bac_5"/>
    <property type="match status" value="1"/>
</dbReference>
<proteinExistence type="predicted"/>
<dbReference type="GO" id="GO:0042597">
    <property type="term" value="C:periplasmic space"/>
    <property type="evidence" value="ECO:0007669"/>
    <property type="project" value="UniProtKB-ARBA"/>
</dbReference>
<dbReference type="CDD" id="cd08501">
    <property type="entry name" value="PBP2_Lpqw"/>
    <property type="match status" value="1"/>
</dbReference>
<evidence type="ECO:0000313" key="3">
    <source>
        <dbReference type="EMBL" id="MYM19747.1"/>
    </source>
</evidence>
<feature type="signal peptide" evidence="1">
    <location>
        <begin position="1"/>
        <end position="27"/>
    </location>
</feature>
<protein>
    <submittedName>
        <fullName evidence="3">ABC transporter family substrate-binding protein</fullName>
    </submittedName>
</protein>
<gene>
    <name evidence="3" type="ORF">GSY69_07135</name>
</gene>
<dbReference type="PROSITE" id="PS51257">
    <property type="entry name" value="PROKAR_LIPOPROTEIN"/>
    <property type="match status" value="1"/>
</dbReference>
<dbReference type="Gene3D" id="3.90.76.10">
    <property type="entry name" value="Dipeptide-binding Protein, Domain 1"/>
    <property type="match status" value="1"/>
</dbReference>
<evidence type="ECO:0000256" key="1">
    <source>
        <dbReference type="SAM" id="SignalP"/>
    </source>
</evidence>
<dbReference type="InterPro" id="IPR039424">
    <property type="entry name" value="SBP_5"/>
</dbReference>
<dbReference type="PIRSF" id="PIRSF002741">
    <property type="entry name" value="MppA"/>
    <property type="match status" value="1"/>
</dbReference>
<dbReference type="RefSeq" id="WP_160953179.1">
    <property type="nucleotide sequence ID" value="NZ_WWEQ01000024.1"/>
</dbReference>
<keyword evidence="4" id="KW-1185">Reference proteome</keyword>
<dbReference type="PANTHER" id="PTHR30290">
    <property type="entry name" value="PERIPLASMIC BINDING COMPONENT OF ABC TRANSPORTER"/>
    <property type="match status" value="1"/>
</dbReference>
<evidence type="ECO:0000259" key="2">
    <source>
        <dbReference type="Pfam" id="PF00496"/>
    </source>
</evidence>
<dbReference type="EMBL" id="WWEQ01000024">
    <property type="protein sequence ID" value="MYM19747.1"/>
    <property type="molecule type" value="Genomic_DNA"/>
</dbReference>
<dbReference type="GO" id="GO:0043190">
    <property type="term" value="C:ATP-binding cassette (ABC) transporter complex"/>
    <property type="evidence" value="ECO:0007669"/>
    <property type="project" value="InterPro"/>
</dbReference>
<dbReference type="Proteomes" id="UP000469215">
    <property type="component" value="Unassembled WGS sequence"/>
</dbReference>
<feature type="domain" description="Solute-binding protein family 5" evidence="2">
    <location>
        <begin position="97"/>
        <end position="528"/>
    </location>
</feature>
<dbReference type="Gene3D" id="3.40.190.10">
    <property type="entry name" value="Periplasmic binding protein-like II"/>
    <property type="match status" value="1"/>
</dbReference>
<dbReference type="SUPFAM" id="SSF53850">
    <property type="entry name" value="Periplasmic binding protein-like II"/>
    <property type="match status" value="1"/>
</dbReference>
<dbReference type="InterPro" id="IPR000914">
    <property type="entry name" value="SBP_5_dom"/>
</dbReference>
<dbReference type="GO" id="GO:1904680">
    <property type="term" value="F:peptide transmembrane transporter activity"/>
    <property type="evidence" value="ECO:0007669"/>
    <property type="project" value="TreeGrafter"/>
</dbReference>
<dbReference type="AlphaFoldDB" id="A0A6N9H6K9"/>
<dbReference type="GO" id="GO:0015833">
    <property type="term" value="P:peptide transport"/>
    <property type="evidence" value="ECO:0007669"/>
    <property type="project" value="TreeGrafter"/>
</dbReference>